<dbReference type="InterPro" id="IPR022742">
    <property type="entry name" value="Hydrolase_4"/>
</dbReference>
<reference evidence="2 4" key="1">
    <citation type="journal article" date="2021" name="G3 (Bethesda)">
        <title>Genomic diversity, chromosomal rearrangements, and interspecies hybridization in the ogataea polymorpha species complex.</title>
        <authorList>
            <person name="Hanson S.J."/>
            <person name="Cinneide E.O."/>
            <person name="Salzberg L.I."/>
            <person name="Wolfe K.H."/>
            <person name="McGowan J."/>
            <person name="Fitzpatrick D.A."/>
            <person name="Matlin K."/>
        </authorList>
    </citation>
    <scope>NUCLEOTIDE SEQUENCE</scope>
    <source>
        <strain evidence="3">81-436-3</strain>
        <strain evidence="2">83-405-1</strain>
    </source>
</reference>
<dbReference type="Proteomes" id="UP000738402">
    <property type="component" value="Unassembled WGS sequence"/>
</dbReference>
<dbReference type="InterPro" id="IPR051044">
    <property type="entry name" value="MAG_DAG_Lipase"/>
</dbReference>
<organism evidence="2 5">
    <name type="scientific">Ogataea haglerorum</name>
    <dbReference type="NCBI Taxonomy" id="1937702"/>
    <lineage>
        <taxon>Eukaryota</taxon>
        <taxon>Fungi</taxon>
        <taxon>Dikarya</taxon>
        <taxon>Ascomycota</taxon>
        <taxon>Saccharomycotina</taxon>
        <taxon>Pichiomycetes</taxon>
        <taxon>Pichiales</taxon>
        <taxon>Pichiaceae</taxon>
        <taxon>Ogataea</taxon>
    </lineage>
</organism>
<name>A0AAN6D6V4_9ASCO</name>
<protein>
    <recommendedName>
        <fullName evidence="1">Serine aminopeptidase S33 domain-containing protein</fullName>
    </recommendedName>
</protein>
<dbReference type="Pfam" id="PF12146">
    <property type="entry name" value="Hydrolase_4"/>
    <property type="match status" value="1"/>
</dbReference>
<accession>A0AAN6D6V4</accession>
<dbReference type="EMBL" id="JAHLUN010000006">
    <property type="protein sequence ID" value="KAG7765315.1"/>
    <property type="molecule type" value="Genomic_DNA"/>
</dbReference>
<dbReference type="EMBL" id="JAHLUH010000005">
    <property type="protein sequence ID" value="KAG7728199.1"/>
    <property type="molecule type" value="Genomic_DNA"/>
</dbReference>
<gene>
    <name evidence="2" type="ORF">KL933_002325</name>
    <name evidence="3" type="ORF">KL946_002372</name>
</gene>
<proteinExistence type="predicted"/>
<keyword evidence="4" id="KW-1185">Reference proteome</keyword>
<evidence type="ECO:0000259" key="1">
    <source>
        <dbReference type="Pfam" id="PF12146"/>
    </source>
</evidence>
<evidence type="ECO:0000313" key="4">
    <source>
        <dbReference type="Proteomes" id="UP000697297"/>
    </source>
</evidence>
<comment type="caution">
    <text evidence="2">The sequence shown here is derived from an EMBL/GenBank/DDBJ whole genome shotgun (WGS) entry which is preliminary data.</text>
</comment>
<evidence type="ECO:0000313" key="5">
    <source>
        <dbReference type="Proteomes" id="UP000738402"/>
    </source>
</evidence>
<dbReference type="SUPFAM" id="SSF53474">
    <property type="entry name" value="alpha/beta-Hydrolases"/>
    <property type="match status" value="1"/>
</dbReference>
<feature type="domain" description="Serine aminopeptidase S33" evidence="1">
    <location>
        <begin position="48"/>
        <end position="313"/>
    </location>
</feature>
<dbReference type="PANTHER" id="PTHR11614">
    <property type="entry name" value="PHOSPHOLIPASE-RELATED"/>
    <property type="match status" value="1"/>
</dbReference>
<dbReference type="Proteomes" id="UP000697297">
    <property type="component" value="Unassembled WGS sequence"/>
</dbReference>
<dbReference type="InterPro" id="IPR029058">
    <property type="entry name" value="AB_hydrolase_fold"/>
</dbReference>
<evidence type="ECO:0000313" key="2">
    <source>
        <dbReference type="EMBL" id="KAG7728199.1"/>
    </source>
</evidence>
<sequence length="330" mass="38513">MVTGVTDYQPPFYIPHVLQARARQFYLTYNGCNFRCITLEPSLDIPYKGRCLFVHGYRECGELHLRMMDALTLHGYACFIFDQRRNGLSRPRGIFDYTNDHYTFRDLEFFVSYNLAIESDNLCLVGHSMGGAIVLNYMVNGANRHRIRTVVTSSPLLLHRDNNSLWKFLLLLVLSYVPLVNLLTLQKTDVDVIRKQQVLQNALEEEKLGKVATRNRLTNDMKWLKTVNEVRLISKPGTIEEVIHILRRGIYLLDNCDMAREKYAELKRCKFLVCQTYDDPLADTRGVHSFVKAIPDIRIRWYDNCKHALFIERNEVFERVLADVLEILNE</sequence>
<evidence type="ECO:0000313" key="3">
    <source>
        <dbReference type="EMBL" id="KAG7765315.1"/>
    </source>
</evidence>
<dbReference type="AlphaFoldDB" id="A0AAN6D6V4"/>
<dbReference type="Gene3D" id="3.40.50.1820">
    <property type="entry name" value="alpha/beta hydrolase"/>
    <property type="match status" value="1"/>
</dbReference>